<keyword evidence="1" id="KW-1133">Transmembrane helix</keyword>
<keyword evidence="1" id="KW-0812">Transmembrane</keyword>
<evidence type="ECO:0000313" key="3">
    <source>
        <dbReference type="Proteomes" id="UP001597532"/>
    </source>
</evidence>
<keyword evidence="3" id="KW-1185">Reference proteome</keyword>
<evidence type="ECO:0000256" key="1">
    <source>
        <dbReference type="SAM" id="Phobius"/>
    </source>
</evidence>
<evidence type="ECO:0000313" key="2">
    <source>
        <dbReference type="EMBL" id="MFD2791716.1"/>
    </source>
</evidence>
<dbReference type="EMBL" id="JBHUOK010000034">
    <property type="protein sequence ID" value="MFD2791716.1"/>
    <property type="molecule type" value="Genomic_DNA"/>
</dbReference>
<sequence length="96" mass="11181">MGKFSRLRKNKKFGYSPRYYNDKGEGNPYKIEHKLDKFRPTMDGRSGLKGKFSRAIGDFKRSGNRSQTIRLVVIIAILVLIFLYIIDFDLSIFISK</sequence>
<name>A0ABW5VK64_9FLAO</name>
<protein>
    <submittedName>
        <fullName evidence="2">Riboflavin synthase subunit beta</fullName>
    </submittedName>
</protein>
<reference evidence="3" key="1">
    <citation type="journal article" date="2019" name="Int. J. Syst. Evol. Microbiol.">
        <title>The Global Catalogue of Microorganisms (GCM) 10K type strain sequencing project: providing services to taxonomists for standard genome sequencing and annotation.</title>
        <authorList>
            <consortium name="The Broad Institute Genomics Platform"/>
            <consortium name="The Broad Institute Genome Sequencing Center for Infectious Disease"/>
            <person name="Wu L."/>
            <person name="Ma J."/>
        </authorList>
    </citation>
    <scope>NUCLEOTIDE SEQUENCE [LARGE SCALE GENOMIC DNA]</scope>
    <source>
        <strain evidence="3">KCTC 52924</strain>
    </source>
</reference>
<dbReference type="Proteomes" id="UP001597532">
    <property type="component" value="Unassembled WGS sequence"/>
</dbReference>
<comment type="caution">
    <text evidence="2">The sequence shown here is derived from an EMBL/GenBank/DDBJ whole genome shotgun (WGS) entry which is preliminary data.</text>
</comment>
<organism evidence="2 3">
    <name type="scientific">Arenibacter antarcticus</name>
    <dbReference type="NCBI Taxonomy" id="2040469"/>
    <lineage>
        <taxon>Bacteria</taxon>
        <taxon>Pseudomonadati</taxon>
        <taxon>Bacteroidota</taxon>
        <taxon>Flavobacteriia</taxon>
        <taxon>Flavobacteriales</taxon>
        <taxon>Flavobacteriaceae</taxon>
        <taxon>Arenibacter</taxon>
    </lineage>
</organism>
<keyword evidence="1" id="KW-0472">Membrane</keyword>
<feature type="transmembrane region" description="Helical" evidence="1">
    <location>
        <begin position="68"/>
        <end position="86"/>
    </location>
</feature>
<gene>
    <name evidence="2" type="ORF">ACFS1K_18250</name>
</gene>
<dbReference type="RefSeq" id="WP_251808588.1">
    <property type="nucleotide sequence ID" value="NZ_CP166679.1"/>
</dbReference>
<accession>A0ABW5VK64</accession>
<proteinExistence type="predicted"/>